<dbReference type="SUPFAM" id="SSF103481">
    <property type="entry name" value="Multidrug resistance efflux transporter EmrE"/>
    <property type="match status" value="2"/>
</dbReference>
<organism evidence="9 11">
    <name type="scientific">Aeromicrobium tamlense</name>
    <dbReference type="NCBI Taxonomy" id="375541"/>
    <lineage>
        <taxon>Bacteria</taxon>
        <taxon>Bacillati</taxon>
        <taxon>Actinomycetota</taxon>
        <taxon>Actinomycetes</taxon>
        <taxon>Propionibacteriales</taxon>
        <taxon>Nocardioidaceae</taxon>
        <taxon>Aeromicrobium</taxon>
    </lineage>
</organism>
<feature type="transmembrane region" description="Helical" evidence="7">
    <location>
        <begin position="264"/>
        <end position="284"/>
    </location>
</feature>
<protein>
    <submittedName>
        <fullName evidence="9">EamA family transporter</fullName>
    </submittedName>
</protein>
<dbReference type="GO" id="GO:0016020">
    <property type="term" value="C:membrane"/>
    <property type="evidence" value="ECO:0007669"/>
    <property type="project" value="UniProtKB-SubCell"/>
</dbReference>
<feature type="transmembrane region" description="Helical" evidence="7">
    <location>
        <begin position="203"/>
        <end position="222"/>
    </location>
</feature>
<evidence type="ECO:0000256" key="6">
    <source>
        <dbReference type="SAM" id="MobiDB-lite"/>
    </source>
</evidence>
<reference evidence="9" key="1">
    <citation type="submission" date="2020-09" db="EMBL/GenBank/DDBJ databases">
        <title>Novel species in genus Aeromicrobium.</title>
        <authorList>
            <person name="Zhang G."/>
        </authorList>
    </citation>
    <scope>NUCLEOTIDE SEQUENCE</scope>
    <source>
        <strain evidence="9">SSW1-57</strain>
    </source>
</reference>
<evidence type="ECO:0000313" key="10">
    <source>
        <dbReference type="EMBL" id="MBD1271455.1"/>
    </source>
</evidence>
<evidence type="ECO:0000313" key="9">
    <source>
        <dbReference type="EMBL" id="MBD1270413.1"/>
    </source>
</evidence>
<keyword evidence="4 7" id="KW-1133">Transmembrane helix</keyword>
<dbReference type="InterPro" id="IPR000620">
    <property type="entry name" value="EamA_dom"/>
</dbReference>
<feature type="transmembrane region" description="Helical" evidence="7">
    <location>
        <begin position="93"/>
        <end position="113"/>
    </location>
</feature>
<evidence type="ECO:0000256" key="4">
    <source>
        <dbReference type="ARBA" id="ARBA00022989"/>
    </source>
</evidence>
<feature type="transmembrane region" description="Helical" evidence="7">
    <location>
        <begin position="119"/>
        <end position="138"/>
    </location>
</feature>
<comment type="similarity">
    <text evidence="2">Belongs to the EamA transporter family.</text>
</comment>
<name>A0A8I0KLT5_9ACTN</name>
<keyword evidence="3 7" id="KW-0812">Transmembrane</keyword>
<keyword evidence="5 7" id="KW-0472">Membrane</keyword>
<dbReference type="PANTHER" id="PTHR32322:SF2">
    <property type="entry name" value="EAMA DOMAIN-CONTAINING PROTEIN"/>
    <property type="match status" value="1"/>
</dbReference>
<sequence>MDRAEPGHVPIVGRERRNSPTPERLEPPVDAKWTTPLLTAVAPVAWGSTYYVTGAFLPPDRPLFGALMRALPVGLLLLALRPTLPSGSWWWRALLLGTLNIGAFFALIFVAAYRLPSGLAATLTATAPIAMMLVAWLLIAERPRLASLGAAVLGIAGVALLVLRAGFAVDMVGVAASLGAVVMSSFGYVLLKRWTAPVDLLTLTAWQLVAGGLLLLPVALVVEGPPPALDAPAVLGFLYIGLVATGLANYLWFRGLQRMPAASVSLIGLLNPVAGTVLGVALAHEIFGPVQAIGMLLVLAGVLLGQAPVQDALGRLLRRRERVPVR</sequence>
<feature type="transmembrane region" description="Helical" evidence="7">
    <location>
        <begin position="290"/>
        <end position="309"/>
    </location>
</feature>
<dbReference type="EMBL" id="JACWMT010000002">
    <property type="protein sequence ID" value="MBD1270413.1"/>
    <property type="molecule type" value="Genomic_DNA"/>
</dbReference>
<dbReference type="Proteomes" id="UP000659061">
    <property type="component" value="Unassembled WGS sequence"/>
</dbReference>
<feature type="transmembrane region" description="Helical" evidence="7">
    <location>
        <begin position="63"/>
        <end position="81"/>
    </location>
</feature>
<comment type="subcellular location">
    <subcellularLocation>
        <location evidence="1">Membrane</location>
        <topology evidence="1">Multi-pass membrane protein</topology>
    </subcellularLocation>
</comment>
<evidence type="ECO:0000256" key="2">
    <source>
        <dbReference type="ARBA" id="ARBA00007362"/>
    </source>
</evidence>
<feature type="compositionally biased region" description="Basic and acidic residues" evidence="6">
    <location>
        <begin position="13"/>
        <end position="28"/>
    </location>
</feature>
<gene>
    <name evidence="9" type="ORF">IDH50_09250</name>
    <name evidence="10" type="ORF">IDH50_14510</name>
</gene>
<dbReference type="Pfam" id="PF00892">
    <property type="entry name" value="EamA"/>
    <property type="match status" value="2"/>
</dbReference>
<evidence type="ECO:0000256" key="1">
    <source>
        <dbReference type="ARBA" id="ARBA00004141"/>
    </source>
</evidence>
<dbReference type="PANTHER" id="PTHR32322">
    <property type="entry name" value="INNER MEMBRANE TRANSPORTER"/>
    <property type="match status" value="1"/>
</dbReference>
<dbReference type="InterPro" id="IPR050638">
    <property type="entry name" value="AA-Vitamin_Transporters"/>
</dbReference>
<dbReference type="AlphaFoldDB" id="A0A8I0KLT5"/>
<evidence type="ECO:0000313" key="11">
    <source>
        <dbReference type="Proteomes" id="UP000659061"/>
    </source>
</evidence>
<evidence type="ECO:0000256" key="7">
    <source>
        <dbReference type="SAM" id="Phobius"/>
    </source>
</evidence>
<feature type="transmembrane region" description="Helical" evidence="7">
    <location>
        <begin position="234"/>
        <end position="252"/>
    </location>
</feature>
<dbReference type="InterPro" id="IPR037185">
    <property type="entry name" value="EmrE-like"/>
</dbReference>
<feature type="transmembrane region" description="Helical" evidence="7">
    <location>
        <begin position="145"/>
        <end position="165"/>
    </location>
</feature>
<feature type="transmembrane region" description="Helical" evidence="7">
    <location>
        <begin position="171"/>
        <end position="191"/>
    </location>
</feature>
<proteinExistence type="inferred from homology"/>
<dbReference type="EMBL" id="JACWMT010000003">
    <property type="protein sequence ID" value="MBD1271455.1"/>
    <property type="molecule type" value="Genomic_DNA"/>
</dbReference>
<comment type="caution">
    <text evidence="9">The sequence shown here is derived from an EMBL/GenBank/DDBJ whole genome shotgun (WGS) entry which is preliminary data.</text>
</comment>
<feature type="region of interest" description="Disordered" evidence="6">
    <location>
        <begin position="1"/>
        <end position="28"/>
    </location>
</feature>
<feature type="domain" description="EamA" evidence="8">
    <location>
        <begin position="37"/>
        <end position="162"/>
    </location>
</feature>
<feature type="domain" description="EamA" evidence="8">
    <location>
        <begin position="172"/>
        <end position="304"/>
    </location>
</feature>
<evidence type="ECO:0000256" key="3">
    <source>
        <dbReference type="ARBA" id="ARBA00022692"/>
    </source>
</evidence>
<accession>A0A8I0KLT5</accession>
<evidence type="ECO:0000256" key="5">
    <source>
        <dbReference type="ARBA" id="ARBA00023136"/>
    </source>
</evidence>
<evidence type="ECO:0000259" key="8">
    <source>
        <dbReference type="Pfam" id="PF00892"/>
    </source>
</evidence>